<comment type="caution">
    <text evidence="2">The sequence shown here is derived from an EMBL/GenBank/DDBJ whole genome shotgun (WGS) entry which is preliminary data.</text>
</comment>
<reference evidence="2" key="1">
    <citation type="journal article" date="2023" name="Science">
        <title>Genome structures resolve the early diversification of teleost fishes.</title>
        <authorList>
            <person name="Parey E."/>
            <person name="Louis A."/>
            <person name="Montfort J."/>
            <person name="Bouchez O."/>
            <person name="Roques C."/>
            <person name="Iampietro C."/>
            <person name="Lluch J."/>
            <person name="Castinel A."/>
            <person name="Donnadieu C."/>
            <person name="Desvignes T."/>
            <person name="Floi Bucao C."/>
            <person name="Jouanno E."/>
            <person name="Wen M."/>
            <person name="Mejri S."/>
            <person name="Dirks R."/>
            <person name="Jansen H."/>
            <person name="Henkel C."/>
            <person name="Chen W.J."/>
            <person name="Zahm M."/>
            <person name="Cabau C."/>
            <person name="Klopp C."/>
            <person name="Thompson A.W."/>
            <person name="Robinson-Rechavi M."/>
            <person name="Braasch I."/>
            <person name="Lecointre G."/>
            <person name="Bobe J."/>
            <person name="Postlethwait J.H."/>
            <person name="Berthelot C."/>
            <person name="Roest Crollius H."/>
            <person name="Guiguen Y."/>
        </authorList>
    </citation>
    <scope>NUCLEOTIDE SEQUENCE</scope>
    <source>
        <strain evidence="2">NC1722</strain>
    </source>
</reference>
<dbReference type="AlphaFoldDB" id="A0AAD7S5R5"/>
<dbReference type="Proteomes" id="UP001221898">
    <property type="component" value="Unassembled WGS sequence"/>
</dbReference>
<organism evidence="2 3">
    <name type="scientific">Aldrovandia affinis</name>
    <dbReference type="NCBI Taxonomy" id="143900"/>
    <lineage>
        <taxon>Eukaryota</taxon>
        <taxon>Metazoa</taxon>
        <taxon>Chordata</taxon>
        <taxon>Craniata</taxon>
        <taxon>Vertebrata</taxon>
        <taxon>Euteleostomi</taxon>
        <taxon>Actinopterygii</taxon>
        <taxon>Neopterygii</taxon>
        <taxon>Teleostei</taxon>
        <taxon>Notacanthiformes</taxon>
        <taxon>Halosauridae</taxon>
        <taxon>Aldrovandia</taxon>
    </lineage>
</organism>
<protein>
    <submittedName>
        <fullName evidence="2">Uncharacterized protein</fullName>
    </submittedName>
</protein>
<dbReference type="EMBL" id="JAINUG010000108">
    <property type="protein sequence ID" value="KAJ8396247.1"/>
    <property type="molecule type" value="Genomic_DNA"/>
</dbReference>
<proteinExistence type="predicted"/>
<accession>A0AAD7S5R5</accession>
<feature type="region of interest" description="Disordered" evidence="1">
    <location>
        <begin position="46"/>
        <end position="69"/>
    </location>
</feature>
<evidence type="ECO:0000256" key="1">
    <source>
        <dbReference type="SAM" id="MobiDB-lite"/>
    </source>
</evidence>
<sequence>MRWCQLRDSWRWSKALRSACSHSARGAALQHNDWQLGCGPQCGERRPAARALEDTRTSVRAPERTEDAA</sequence>
<evidence type="ECO:0000313" key="3">
    <source>
        <dbReference type="Proteomes" id="UP001221898"/>
    </source>
</evidence>
<name>A0AAD7S5R5_9TELE</name>
<keyword evidence="3" id="KW-1185">Reference proteome</keyword>
<gene>
    <name evidence="2" type="ORF">AAFF_G00021140</name>
</gene>
<evidence type="ECO:0000313" key="2">
    <source>
        <dbReference type="EMBL" id="KAJ8396247.1"/>
    </source>
</evidence>